<dbReference type="RefSeq" id="WP_146886962.1">
    <property type="nucleotide sequence ID" value="NZ_BJXB01000018.1"/>
</dbReference>
<evidence type="ECO:0000313" key="5">
    <source>
        <dbReference type="EMBL" id="GEM48131.1"/>
    </source>
</evidence>
<dbReference type="InterPro" id="IPR006439">
    <property type="entry name" value="HAD-SF_hydro_IA"/>
</dbReference>
<comment type="caution">
    <text evidence="5">The sequence shown here is derived from an EMBL/GenBank/DDBJ whole genome shotgun (WGS) entry which is preliminary data.</text>
</comment>
<dbReference type="PANTHER" id="PTHR46193">
    <property type="entry name" value="6-PHOSPHOGLUCONATE PHOSPHATASE"/>
    <property type="match status" value="1"/>
</dbReference>
<evidence type="ECO:0000256" key="4">
    <source>
        <dbReference type="ARBA" id="ARBA00022842"/>
    </source>
</evidence>
<gene>
    <name evidence="5" type="ORF">DC3_37660</name>
</gene>
<dbReference type="NCBIfam" id="TIGR01509">
    <property type="entry name" value="HAD-SF-IA-v3"/>
    <property type="match status" value="1"/>
</dbReference>
<dbReference type="Gene3D" id="3.40.50.1000">
    <property type="entry name" value="HAD superfamily/HAD-like"/>
    <property type="match status" value="1"/>
</dbReference>
<dbReference type="InterPro" id="IPR036412">
    <property type="entry name" value="HAD-like_sf"/>
</dbReference>
<dbReference type="SFLD" id="SFLDS00003">
    <property type="entry name" value="Haloacid_Dehalogenase"/>
    <property type="match status" value="1"/>
</dbReference>
<dbReference type="GO" id="GO:0046872">
    <property type="term" value="F:metal ion binding"/>
    <property type="evidence" value="ECO:0007669"/>
    <property type="project" value="UniProtKB-KW"/>
</dbReference>
<sequence length="210" mass="22566">MVQAILWDCDGVLVDSELLCQQGWVDVLQSRGHDVGVPAFVQRFVGHSSHQVLEHLGLPAETHAEVRSRIYALFREHLQASSGVHEVLSELRHLKHAVASNASMMSLNLELELTDLASFFSGHVYSAQDTGKGKPAPDIFLHAARQLGVSPEVCLVIEDSTPGVLAGCAAGMQVLGYAGGSHCTEGHAAQLLQAGAKTVMTDLRELKQLL</sequence>
<dbReference type="OrthoDB" id="9797743at2"/>
<dbReference type="Gene3D" id="1.10.150.240">
    <property type="entry name" value="Putative phosphatase, domain 2"/>
    <property type="match status" value="1"/>
</dbReference>
<dbReference type="InterPro" id="IPR023198">
    <property type="entry name" value="PGP-like_dom2"/>
</dbReference>
<dbReference type="Pfam" id="PF00702">
    <property type="entry name" value="Hydrolase"/>
    <property type="match status" value="1"/>
</dbReference>
<evidence type="ECO:0000256" key="1">
    <source>
        <dbReference type="ARBA" id="ARBA00001946"/>
    </source>
</evidence>
<dbReference type="SFLD" id="SFLDG01135">
    <property type="entry name" value="C1.5.6:_HAD__Beta-PGM__Phospha"/>
    <property type="match status" value="1"/>
</dbReference>
<accession>A0A511N6T7</accession>
<dbReference type="EMBL" id="BJXB01000018">
    <property type="protein sequence ID" value="GEM48131.1"/>
    <property type="molecule type" value="Genomic_DNA"/>
</dbReference>
<dbReference type="PANTHER" id="PTHR46193:SF10">
    <property type="entry name" value="6-PHOSPHOGLUCONATE PHOSPHATASE"/>
    <property type="match status" value="1"/>
</dbReference>
<keyword evidence="6" id="KW-1185">Reference proteome</keyword>
<dbReference type="InterPro" id="IPR051600">
    <property type="entry name" value="Beta-PGM-like"/>
</dbReference>
<comment type="cofactor">
    <cofactor evidence="1">
        <name>Mg(2+)</name>
        <dbReference type="ChEBI" id="CHEBI:18420"/>
    </cofactor>
</comment>
<name>A0A511N6T7_DEIC1</name>
<dbReference type="NCBIfam" id="TIGR01549">
    <property type="entry name" value="HAD-SF-IA-v1"/>
    <property type="match status" value="1"/>
</dbReference>
<keyword evidence="4" id="KW-0460">Magnesium</keyword>
<organism evidence="5 6">
    <name type="scientific">Deinococcus cellulosilyticus (strain DSM 18568 / NBRC 106333 / KACC 11606 / 5516J-15)</name>
    <dbReference type="NCBI Taxonomy" id="1223518"/>
    <lineage>
        <taxon>Bacteria</taxon>
        <taxon>Thermotogati</taxon>
        <taxon>Deinococcota</taxon>
        <taxon>Deinococci</taxon>
        <taxon>Deinococcales</taxon>
        <taxon>Deinococcaceae</taxon>
        <taxon>Deinococcus</taxon>
    </lineage>
</organism>
<dbReference type="SUPFAM" id="SSF56784">
    <property type="entry name" value="HAD-like"/>
    <property type="match status" value="1"/>
</dbReference>
<reference evidence="5 6" key="1">
    <citation type="submission" date="2019-07" db="EMBL/GenBank/DDBJ databases">
        <title>Whole genome shotgun sequence of Deinococcus cellulosilyticus NBRC 106333.</title>
        <authorList>
            <person name="Hosoyama A."/>
            <person name="Uohara A."/>
            <person name="Ohji S."/>
            <person name="Ichikawa N."/>
        </authorList>
    </citation>
    <scope>NUCLEOTIDE SEQUENCE [LARGE SCALE GENOMIC DNA]</scope>
    <source>
        <strain evidence="5 6">NBRC 106333</strain>
    </source>
</reference>
<evidence type="ECO:0000256" key="3">
    <source>
        <dbReference type="ARBA" id="ARBA00022723"/>
    </source>
</evidence>
<protein>
    <submittedName>
        <fullName evidence="5">Haloacid dehalogenase</fullName>
    </submittedName>
</protein>
<dbReference type="Proteomes" id="UP000321306">
    <property type="component" value="Unassembled WGS sequence"/>
</dbReference>
<dbReference type="AlphaFoldDB" id="A0A511N6T7"/>
<evidence type="ECO:0000313" key="6">
    <source>
        <dbReference type="Proteomes" id="UP000321306"/>
    </source>
</evidence>
<dbReference type="GO" id="GO:0003824">
    <property type="term" value="F:catalytic activity"/>
    <property type="evidence" value="ECO:0007669"/>
    <property type="project" value="UniProtKB-ARBA"/>
</dbReference>
<keyword evidence="3" id="KW-0479">Metal-binding</keyword>
<comment type="similarity">
    <text evidence="2">Belongs to the HAD-like hydrolase superfamily. CbbY/CbbZ/Gph/YieH family.</text>
</comment>
<proteinExistence type="inferred from homology"/>
<dbReference type="SFLD" id="SFLDG01129">
    <property type="entry name" value="C1.5:_HAD__Beta-PGM__Phosphata"/>
    <property type="match status" value="1"/>
</dbReference>
<evidence type="ECO:0000256" key="2">
    <source>
        <dbReference type="ARBA" id="ARBA00006171"/>
    </source>
</evidence>
<dbReference type="InterPro" id="IPR023214">
    <property type="entry name" value="HAD_sf"/>
</dbReference>